<dbReference type="InterPro" id="IPR006522">
    <property type="entry name" value="Phage_virion_morphogenesis"/>
</dbReference>
<dbReference type="Proteomes" id="UP000425916">
    <property type="component" value="Chromosome"/>
</dbReference>
<evidence type="ECO:0000313" key="3">
    <source>
        <dbReference type="Proteomes" id="UP000425916"/>
    </source>
</evidence>
<keyword evidence="3" id="KW-1185">Reference proteome</keyword>
<proteinExistence type="predicted"/>
<organism evidence="2 3">
    <name type="scientific">Neomoorella glycerini</name>
    <dbReference type="NCBI Taxonomy" id="55779"/>
    <lineage>
        <taxon>Bacteria</taxon>
        <taxon>Bacillati</taxon>
        <taxon>Bacillota</taxon>
        <taxon>Clostridia</taxon>
        <taxon>Neomoorellales</taxon>
        <taxon>Neomoorellaceae</taxon>
        <taxon>Neomoorella</taxon>
    </lineage>
</organism>
<dbReference type="EMBL" id="CP046244">
    <property type="protein sequence ID" value="QGP91703.1"/>
    <property type="molecule type" value="Genomic_DNA"/>
</dbReference>
<name>A0A6I5ZP71_9FIRM</name>
<sequence length="178" mass="19870">MAGVELAGQWAELRRTMENMNLSDQDLLALNERVAAILEQSTQERFEEEKGPDGKSWPPLSEQTLVARARRRTRRKDGSSGFRTKRGNLSRRALRIIENAAILKDTGRLMRSITSKARPEGAAVGTNLVYAAIHQLGGKAGRGKRVEIPARPYLGVSSADEQDLLAMLQEFIEERIEK</sequence>
<gene>
    <name evidence="2" type="ORF">MGLY_10450</name>
</gene>
<dbReference type="OrthoDB" id="1807756at2"/>
<accession>A0A6I5ZP71</accession>
<dbReference type="AlphaFoldDB" id="A0A6I5ZP71"/>
<feature type="compositionally biased region" description="Basic and acidic residues" evidence="1">
    <location>
        <begin position="42"/>
        <end position="53"/>
    </location>
</feature>
<feature type="region of interest" description="Disordered" evidence="1">
    <location>
        <begin position="42"/>
        <end position="85"/>
    </location>
</feature>
<dbReference type="RefSeq" id="WP_156272348.1">
    <property type="nucleotide sequence ID" value="NZ_CP046244.1"/>
</dbReference>
<protein>
    <submittedName>
        <fullName evidence="2">Phage virion morphogenesis family protein</fullName>
    </submittedName>
</protein>
<dbReference type="NCBIfam" id="TIGR01635">
    <property type="entry name" value="tail_comp_S"/>
    <property type="match status" value="1"/>
</dbReference>
<evidence type="ECO:0000256" key="1">
    <source>
        <dbReference type="SAM" id="MobiDB-lite"/>
    </source>
</evidence>
<evidence type="ECO:0000313" key="2">
    <source>
        <dbReference type="EMBL" id="QGP91703.1"/>
    </source>
</evidence>
<reference evidence="2 3" key="1">
    <citation type="submission" date="2019-11" db="EMBL/GenBank/DDBJ databases">
        <title>Genome sequence of Moorella glycerini DSM11254.</title>
        <authorList>
            <person name="Poehlein A."/>
            <person name="Boeer T."/>
            <person name="Daniel R."/>
        </authorList>
    </citation>
    <scope>NUCLEOTIDE SEQUENCE [LARGE SCALE GENOMIC DNA]</scope>
    <source>
        <strain evidence="2 3">DSM 11254</strain>
    </source>
</reference>
<dbReference type="Pfam" id="PF05069">
    <property type="entry name" value="Phage_tail_S"/>
    <property type="match status" value="2"/>
</dbReference>